<dbReference type="InterPro" id="IPR002052">
    <property type="entry name" value="DNA_methylase_N6_adenine_CS"/>
</dbReference>
<reference evidence="1 2" key="1">
    <citation type="submission" date="2017-06" db="EMBL/GenBank/DDBJ databases">
        <title>Genome sequencing of cyanobaciteial culture collection at National Institute for Environmental Studies (NIES).</title>
        <authorList>
            <person name="Hirose Y."/>
            <person name="Shimura Y."/>
            <person name="Fujisawa T."/>
            <person name="Nakamura Y."/>
            <person name="Kawachi M."/>
        </authorList>
    </citation>
    <scope>NUCLEOTIDE SEQUENCE [LARGE SCALE GENOMIC DNA]</scope>
    <source>
        <strain evidence="1 2">NIES-2135</strain>
    </source>
</reference>
<dbReference type="GO" id="GO:0032259">
    <property type="term" value="P:methylation"/>
    <property type="evidence" value="ECO:0007669"/>
    <property type="project" value="InterPro"/>
</dbReference>
<dbReference type="PROSITE" id="PS00092">
    <property type="entry name" value="N6_MTASE"/>
    <property type="match status" value="1"/>
</dbReference>
<gene>
    <name evidence="1" type="ORF">NIES2135_47010</name>
</gene>
<evidence type="ECO:0000313" key="1">
    <source>
        <dbReference type="EMBL" id="BAY57830.1"/>
    </source>
</evidence>
<dbReference type="GO" id="GO:0008168">
    <property type="term" value="F:methyltransferase activity"/>
    <property type="evidence" value="ECO:0007669"/>
    <property type="project" value="InterPro"/>
</dbReference>
<dbReference type="Gene3D" id="3.40.50.150">
    <property type="entry name" value="Vaccinia Virus protein VP39"/>
    <property type="match status" value="1"/>
</dbReference>
<evidence type="ECO:0008006" key="3">
    <source>
        <dbReference type="Google" id="ProtNLM"/>
    </source>
</evidence>
<sequence length="274" mass="30763">MGSKNHFYLSPYAPIPLSPHHFSQQFATNEDNILTGTLIRNITAPEVFFCPEESHFYSHCLERLVFSQCTDCDLIVEFGAGDGSPVINSLMRSHFQSEIHGFELNSAAYEVAKSRVDQCNLQDKYILHNQSFFDFASTDANYLIANPPYIPAPDNKIRMPLLHGGTDGATITNRLLTLDYPNVMLLISSYSNPIETLQWAAGQGYTVADFMVTPLKFGCYSSEPKVKKWIGQLREQGQAFYSQNIYFLAGVLFKHSSFGTPDLSNELMQVMTAL</sequence>
<dbReference type="Proteomes" id="UP000217895">
    <property type="component" value="Chromosome"/>
</dbReference>
<accession>A0A1Z4JMA7</accession>
<dbReference type="EMBL" id="AP018203">
    <property type="protein sequence ID" value="BAY57830.1"/>
    <property type="molecule type" value="Genomic_DNA"/>
</dbReference>
<keyword evidence="2" id="KW-1185">Reference proteome</keyword>
<evidence type="ECO:0000313" key="2">
    <source>
        <dbReference type="Proteomes" id="UP000217895"/>
    </source>
</evidence>
<dbReference type="SUPFAM" id="SSF53335">
    <property type="entry name" value="S-adenosyl-L-methionine-dependent methyltransferases"/>
    <property type="match status" value="1"/>
</dbReference>
<dbReference type="GO" id="GO:0003676">
    <property type="term" value="F:nucleic acid binding"/>
    <property type="evidence" value="ECO:0007669"/>
    <property type="project" value="InterPro"/>
</dbReference>
<name>A0A1Z4JMA7_LEPBY</name>
<organism evidence="1 2">
    <name type="scientific">Leptolyngbya boryana NIES-2135</name>
    <dbReference type="NCBI Taxonomy" id="1973484"/>
    <lineage>
        <taxon>Bacteria</taxon>
        <taxon>Bacillati</taxon>
        <taxon>Cyanobacteriota</taxon>
        <taxon>Cyanophyceae</taxon>
        <taxon>Leptolyngbyales</taxon>
        <taxon>Leptolyngbyaceae</taxon>
        <taxon>Leptolyngbya group</taxon>
        <taxon>Leptolyngbya</taxon>
    </lineage>
</organism>
<dbReference type="InterPro" id="IPR029063">
    <property type="entry name" value="SAM-dependent_MTases_sf"/>
</dbReference>
<proteinExistence type="predicted"/>
<protein>
    <recommendedName>
        <fullName evidence="3">Methyltransferase small domain-containing protein</fullName>
    </recommendedName>
</protein>
<dbReference type="AlphaFoldDB" id="A0A1Z4JMA7"/>